<reference evidence="1" key="1">
    <citation type="submission" date="2021-02" db="EMBL/GenBank/DDBJ databases">
        <title>Genomic Encyclopedia of Type Strains, Phase IV (KMG-V): Genome sequencing to study the core and pangenomes of soil and plant-associated prokaryotes.</title>
        <authorList>
            <person name="Whitman W."/>
        </authorList>
    </citation>
    <scope>NUCLEOTIDE SEQUENCE</scope>
    <source>
        <strain evidence="1">USDA 406</strain>
    </source>
</reference>
<dbReference type="eggNOG" id="COG0647">
    <property type="taxonomic scope" value="Bacteria"/>
</dbReference>
<evidence type="ECO:0000313" key="2">
    <source>
        <dbReference type="Proteomes" id="UP000673383"/>
    </source>
</evidence>
<dbReference type="InterPro" id="IPR006357">
    <property type="entry name" value="HAD-SF_hydro_IIA"/>
</dbReference>
<dbReference type="EMBL" id="JAFICZ010000001">
    <property type="protein sequence ID" value="MBP1295136.1"/>
    <property type="molecule type" value="Genomic_DNA"/>
</dbReference>
<organism evidence="1 2">
    <name type="scientific">Bradyrhizobium elkanii</name>
    <dbReference type="NCBI Taxonomy" id="29448"/>
    <lineage>
        <taxon>Bacteria</taxon>
        <taxon>Pseudomonadati</taxon>
        <taxon>Pseudomonadota</taxon>
        <taxon>Alphaproteobacteria</taxon>
        <taxon>Hyphomicrobiales</taxon>
        <taxon>Nitrobacteraceae</taxon>
        <taxon>Bradyrhizobium</taxon>
    </lineage>
</organism>
<dbReference type="Pfam" id="PF13242">
    <property type="entry name" value="Hydrolase_like"/>
    <property type="match status" value="1"/>
</dbReference>
<comment type="caution">
    <text evidence="1">The sequence shown here is derived from an EMBL/GenBank/DDBJ whole genome shotgun (WGS) entry which is preliminary data.</text>
</comment>
<dbReference type="PANTHER" id="PTHR19288">
    <property type="entry name" value="4-NITROPHENYLPHOSPHATASE-RELATED"/>
    <property type="match status" value="1"/>
</dbReference>
<name>A0A1E3EJT8_BRAEL</name>
<dbReference type="GO" id="GO:0016791">
    <property type="term" value="F:phosphatase activity"/>
    <property type="evidence" value="ECO:0007669"/>
    <property type="project" value="TreeGrafter"/>
</dbReference>
<accession>A0A1E3EJT8</accession>
<dbReference type="InterPro" id="IPR023214">
    <property type="entry name" value="HAD_sf"/>
</dbReference>
<dbReference type="Pfam" id="PF13344">
    <property type="entry name" value="Hydrolase_6"/>
    <property type="match status" value="1"/>
</dbReference>
<dbReference type="RefSeq" id="WP_069278542.1">
    <property type="nucleotide sequence ID" value="NZ_JAFICZ010000001.1"/>
</dbReference>
<protein>
    <submittedName>
        <fullName evidence="1">HAD superfamily hydrolase (TIGR01459 family)</fullName>
    </submittedName>
</protein>
<dbReference type="OrthoDB" id="9791073at2"/>
<gene>
    <name evidence="1" type="ORF">JOH49_004889</name>
</gene>
<dbReference type="NCBIfam" id="TIGR01460">
    <property type="entry name" value="HAD-SF-IIA"/>
    <property type="match status" value="1"/>
</dbReference>
<dbReference type="InterPro" id="IPR006356">
    <property type="entry name" value="HAD-SF_hydro_IIA_hyp3"/>
</dbReference>
<dbReference type="GO" id="GO:0005737">
    <property type="term" value="C:cytoplasm"/>
    <property type="evidence" value="ECO:0007669"/>
    <property type="project" value="TreeGrafter"/>
</dbReference>
<dbReference type="PANTHER" id="PTHR19288:SF90">
    <property type="entry name" value="OS08G0542600 PROTEIN"/>
    <property type="match status" value="1"/>
</dbReference>
<proteinExistence type="predicted"/>
<evidence type="ECO:0000313" key="1">
    <source>
        <dbReference type="EMBL" id="MBP1295136.1"/>
    </source>
</evidence>
<dbReference type="InterPro" id="IPR036412">
    <property type="entry name" value="HAD-like_sf"/>
</dbReference>
<dbReference type="SUPFAM" id="SSF56784">
    <property type="entry name" value="HAD-like"/>
    <property type="match status" value="1"/>
</dbReference>
<dbReference type="Gene3D" id="3.40.50.1000">
    <property type="entry name" value="HAD superfamily/HAD-like"/>
    <property type="match status" value="2"/>
</dbReference>
<dbReference type="Proteomes" id="UP000673383">
    <property type="component" value="Unassembled WGS sequence"/>
</dbReference>
<sequence length="289" mass="30846">MKADATAIAGLHAIADRFDHVLLDQWGTLHEGLAVFPAALECVARLREAGKRILILSNSGKRAASNQRRLATLGLPRDAYDGVLSSGEVTWRGLHTREQAPFAELGRACFLISRDGDRSIVDGTDLVVVSNMREADFILLGGLDDDAAEPERWRAQLTTAAARQLPMLCANPDLVMFGVAGLIPAPGALAAFYHSLGGTVLFVGKPYPPMFAAARDQLGHPPPDRVLVIGDSLDHDIAGGRTAGMLTLLIGSGAHRATLAQASDLPRAIKTVAGTAARMPHWTMDHLTW</sequence>
<keyword evidence="1" id="KW-0378">Hydrolase</keyword>
<dbReference type="AlphaFoldDB" id="A0A1E3EJT8"/>
<dbReference type="NCBIfam" id="TIGR01459">
    <property type="entry name" value="HAD-SF-IIA-hyp4"/>
    <property type="match status" value="1"/>
</dbReference>